<reference evidence="2 3" key="1">
    <citation type="submission" date="2023-01" db="EMBL/GenBank/DDBJ databases">
        <title>Sporosarcina sp. nov., isolated from Korean tranditional fermented seafood 'Jeotgal'.</title>
        <authorList>
            <person name="Yang A.-I."/>
        </authorList>
    </citation>
    <scope>NUCLEOTIDE SEQUENCE [LARGE SCALE GENOMIC DNA]</scope>
    <source>
        <strain evidence="2 3">B2O-1</strain>
    </source>
</reference>
<feature type="transmembrane region" description="Helical" evidence="1">
    <location>
        <begin position="32"/>
        <end position="52"/>
    </location>
</feature>
<protein>
    <submittedName>
        <fullName evidence="2">Uncharacterized protein</fullName>
    </submittedName>
</protein>
<sequence length="63" mass="7137">MNKSRPGLLAFVILIWITYAVCGITMGLGSWIVKILGLTAVIAFGRLLFIVWKNKENKNELWD</sequence>
<proteinExistence type="predicted"/>
<keyword evidence="1" id="KW-0812">Transmembrane</keyword>
<dbReference type="RefSeq" id="WP_323693365.1">
    <property type="nucleotide sequence ID" value="NZ_CP116341.1"/>
</dbReference>
<gene>
    <name evidence="2" type="ORF">PGH26_07500</name>
</gene>
<dbReference type="Proteomes" id="UP001303532">
    <property type="component" value="Chromosome"/>
</dbReference>
<evidence type="ECO:0000313" key="2">
    <source>
        <dbReference type="EMBL" id="WOV85769.1"/>
    </source>
</evidence>
<keyword evidence="3" id="KW-1185">Reference proteome</keyword>
<evidence type="ECO:0000256" key="1">
    <source>
        <dbReference type="SAM" id="Phobius"/>
    </source>
</evidence>
<dbReference type="EMBL" id="CP116341">
    <property type="protein sequence ID" value="WOV85769.1"/>
    <property type="molecule type" value="Genomic_DNA"/>
</dbReference>
<keyword evidence="1" id="KW-1133">Transmembrane helix</keyword>
<evidence type="ECO:0000313" key="3">
    <source>
        <dbReference type="Proteomes" id="UP001303532"/>
    </source>
</evidence>
<accession>A0ABZ0L0L6</accession>
<organism evidence="2 3">
    <name type="scientific">Sporosarcina jeotgali</name>
    <dbReference type="NCBI Taxonomy" id="3020056"/>
    <lineage>
        <taxon>Bacteria</taxon>
        <taxon>Bacillati</taxon>
        <taxon>Bacillota</taxon>
        <taxon>Bacilli</taxon>
        <taxon>Bacillales</taxon>
        <taxon>Caryophanaceae</taxon>
        <taxon>Sporosarcina</taxon>
    </lineage>
</organism>
<name>A0ABZ0L0L6_9BACL</name>
<keyword evidence="1" id="KW-0472">Membrane</keyword>